<comment type="similarity">
    <text evidence="1">Belongs to the peptidase M28 family. M28B subfamily.</text>
</comment>
<feature type="domain" description="PA" evidence="3">
    <location>
        <begin position="165"/>
        <end position="258"/>
    </location>
</feature>
<dbReference type="GO" id="GO:0004180">
    <property type="term" value="F:carboxypeptidase activity"/>
    <property type="evidence" value="ECO:0007669"/>
    <property type="project" value="TreeGrafter"/>
</dbReference>
<dbReference type="AlphaFoldDB" id="A0A6A5X5L1"/>
<dbReference type="OrthoDB" id="5841748at2759"/>
<keyword evidence="7" id="KW-1185">Reference proteome</keyword>
<dbReference type="InterPro" id="IPR007484">
    <property type="entry name" value="Peptidase_M28"/>
</dbReference>
<name>A0A6A5X5L1_9PLEO</name>
<keyword evidence="2" id="KW-0732">Signal</keyword>
<gene>
    <name evidence="6" type="ORF">P154DRAFT_528792</name>
</gene>
<dbReference type="EMBL" id="ML977556">
    <property type="protein sequence ID" value="KAF2008176.1"/>
    <property type="molecule type" value="Genomic_DNA"/>
</dbReference>
<dbReference type="InterPro" id="IPR036757">
    <property type="entry name" value="TFR-like_dimer_dom_sf"/>
</dbReference>
<accession>A0A6A5X5L1</accession>
<evidence type="ECO:0000313" key="7">
    <source>
        <dbReference type="Proteomes" id="UP000799779"/>
    </source>
</evidence>
<dbReference type="Proteomes" id="UP000799779">
    <property type="component" value="Unassembled WGS sequence"/>
</dbReference>
<dbReference type="Gene3D" id="3.40.630.10">
    <property type="entry name" value="Zn peptidases"/>
    <property type="match status" value="2"/>
</dbReference>
<sequence length="741" mass="81102">MSRILSSVVVLSALTYACQRDWDTFTHRKHQHQDATISKLHKRAKVEYPPSLTETESILLNSFDNTSISDWSYYYTHGDHLGSHNKTMAEWTAQKWRDAGFESHLVEIPIWVTYPEHSSLTLLRSDGSRHDVNLNEDVLEEDETSSYPNRIPAFHAMSGSGDVEGECVYVGFVQFHSQKDRGHGCANRHRRGTQADFKVLQDAGIELKGKIAMANYGGIYRGTKVKNAQGHGMAGCIIFTDPLDDGEITEENGYVAYPNGPARNPSSIQRGSVRFSSIYSGDPTTVGWASSVDSPRGDVSQYNPSIPSIPISMKDALPFLEALQGHGVTAKEANRSGWTGGFRNITYDSGPAPGVHVHLNHSMRGSIEPVWDVIGVINGTSSAEVVIVGNHRDAWVIGGAADPNSGSAILIELAGAFGKLLKKGWKPRRTIVLGSWDAEEFGLQGSTEWVEANLPWLTSTAVAYLNLDIGVSGPRTAFSGSGEIQMFVVEQMKKILFPEGWGEFPTLYDMWYNVSEGEILPLGSGSDYASFYQNGIGCIDIGSDGGKTDPIYHYHSNYDSYAWMARFGDPGFKLHATIGQWLSLILYHIADDVLIPWDLPHAAAVLKQYLSELKDTVAESDFPDLDISPIEYAIKEFEKQAEHISTVASQASAFNDTVLVDVVNSKYRDFSRGFASAGGLPGRETFKNVISAPGIDNGYGADVFPPVTDSLSKRDEKEAVKWVGKSAGAVLRAAEVLRVGG</sequence>
<dbReference type="SUPFAM" id="SSF52025">
    <property type="entry name" value="PA domain"/>
    <property type="match status" value="1"/>
</dbReference>
<feature type="chain" id="PRO_5025484378" evidence="2">
    <location>
        <begin position="20"/>
        <end position="741"/>
    </location>
</feature>
<dbReference type="SUPFAM" id="SSF47672">
    <property type="entry name" value="Transferrin receptor-like dimerisation domain"/>
    <property type="match status" value="1"/>
</dbReference>
<organism evidence="6 7">
    <name type="scientific">Amniculicola lignicola CBS 123094</name>
    <dbReference type="NCBI Taxonomy" id="1392246"/>
    <lineage>
        <taxon>Eukaryota</taxon>
        <taxon>Fungi</taxon>
        <taxon>Dikarya</taxon>
        <taxon>Ascomycota</taxon>
        <taxon>Pezizomycotina</taxon>
        <taxon>Dothideomycetes</taxon>
        <taxon>Pleosporomycetidae</taxon>
        <taxon>Pleosporales</taxon>
        <taxon>Amniculicolaceae</taxon>
        <taxon>Amniculicola</taxon>
    </lineage>
</organism>
<evidence type="ECO:0000256" key="1">
    <source>
        <dbReference type="ARBA" id="ARBA00005634"/>
    </source>
</evidence>
<dbReference type="Gene3D" id="1.20.930.40">
    <property type="entry name" value="Transferrin receptor-like, dimerisation domain"/>
    <property type="match status" value="1"/>
</dbReference>
<evidence type="ECO:0000313" key="6">
    <source>
        <dbReference type="EMBL" id="KAF2008176.1"/>
    </source>
</evidence>
<feature type="domain" description="Transferrin receptor-like dimerisation" evidence="4">
    <location>
        <begin position="625"/>
        <end position="737"/>
    </location>
</feature>
<dbReference type="InterPro" id="IPR003137">
    <property type="entry name" value="PA_domain"/>
</dbReference>
<evidence type="ECO:0000259" key="5">
    <source>
        <dbReference type="Pfam" id="PF04389"/>
    </source>
</evidence>
<evidence type="ECO:0000259" key="3">
    <source>
        <dbReference type="Pfam" id="PF02225"/>
    </source>
</evidence>
<dbReference type="FunFam" id="3.40.630.10:FF:000101">
    <property type="entry name" value="N-acetylated alpha-linked acidic dipeptidase like 1"/>
    <property type="match status" value="1"/>
</dbReference>
<dbReference type="CDD" id="cd08022">
    <property type="entry name" value="M28_PSMA_like"/>
    <property type="match status" value="1"/>
</dbReference>
<evidence type="ECO:0000256" key="2">
    <source>
        <dbReference type="SAM" id="SignalP"/>
    </source>
</evidence>
<dbReference type="InterPro" id="IPR007365">
    <property type="entry name" value="TFR-like_dimer_dom"/>
</dbReference>
<feature type="domain" description="Peptidase M28" evidence="5">
    <location>
        <begin position="373"/>
        <end position="562"/>
    </location>
</feature>
<dbReference type="CDD" id="cd02121">
    <property type="entry name" value="PA_GCPII_like"/>
    <property type="match status" value="1"/>
</dbReference>
<dbReference type="InterPro" id="IPR046450">
    <property type="entry name" value="PA_dom_sf"/>
</dbReference>
<dbReference type="PANTHER" id="PTHR10404:SF46">
    <property type="entry name" value="VACUOLAR PROTEIN SORTING-ASSOCIATED PROTEIN 70"/>
    <property type="match status" value="1"/>
</dbReference>
<dbReference type="Pfam" id="PF04253">
    <property type="entry name" value="TFR_dimer"/>
    <property type="match status" value="1"/>
</dbReference>
<dbReference type="SUPFAM" id="SSF53187">
    <property type="entry name" value="Zn-dependent exopeptidases"/>
    <property type="match status" value="1"/>
</dbReference>
<proteinExistence type="inferred from homology"/>
<dbReference type="PANTHER" id="PTHR10404">
    <property type="entry name" value="N-ACETYLATED-ALPHA-LINKED ACIDIC DIPEPTIDASE"/>
    <property type="match status" value="1"/>
</dbReference>
<protein>
    <submittedName>
        <fullName evidence="6">Zn-dependent exopeptidase</fullName>
    </submittedName>
</protein>
<dbReference type="Pfam" id="PF02225">
    <property type="entry name" value="PA"/>
    <property type="match status" value="1"/>
</dbReference>
<dbReference type="PROSITE" id="PS51257">
    <property type="entry name" value="PROKAR_LIPOPROTEIN"/>
    <property type="match status" value="1"/>
</dbReference>
<feature type="signal peptide" evidence="2">
    <location>
        <begin position="1"/>
        <end position="19"/>
    </location>
</feature>
<dbReference type="Gene3D" id="3.50.30.30">
    <property type="match status" value="2"/>
</dbReference>
<reference evidence="6" key="1">
    <citation type="journal article" date="2020" name="Stud. Mycol.">
        <title>101 Dothideomycetes genomes: a test case for predicting lifestyles and emergence of pathogens.</title>
        <authorList>
            <person name="Haridas S."/>
            <person name="Albert R."/>
            <person name="Binder M."/>
            <person name="Bloem J."/>
            <person name="Labutti K."/>
            <person name="Salamov A."/>
            <person name="Andreopoulos B."/>
            <person name="Baker S."/>
            <person name="Barry K."/>
            <person name="Bills G."/>
            <person name="Bluhm B."/>
            <person name="Cannon C."/>
            <person name="Castanera R."/>
            <person name="Culley D."/>
            <person name="Daum C."/>
            <person name="Ezra D."/>
            <person name="Gonzalez J."/>
            <person name="Henrissat B."/>
            <person name="Kuo A."/>
            <person name="Liang C."/>
            <person name="Lipzen A."/>
            <person name="Lutzoni F."/>
            <person name="Magnuson J."/>
            <person name="Mondo S."/>
            <person name="Nolan M."/>
            <person name="Ohm R."/>
            <person name="Pangilinan J."/>
            <person name="Park H.-J."/>
            <person name="Ramirez L."/>
            <person name="Alfaro M."/>
            <person name="Sun H."/>
            <person name="Tritt A."/>
            <person name="Yoshinaga Y."/>
            <person name="Zwiers L.-H."/>
            <person name="Turgeon B."/>
            <person name="Goodwin S."/>
            <person name="Spatafora J."/>
            <person name="Crous P."/>
            <person name="Grigoriev I."/>
        </authorList>
    </citation>
    <scope>NUCLEOTIDE SEQUENCE</scope>
    <source>
        <strain evidence="6">CBS 123094</strain>
    </source>
</reference>
<dbReference type="InterPro" id="IPR039373">
    <property type="entry name" value="Peptidase_M28B"/>
</dbReference>
<dbReference type="Pfam" id="PF04389">
    <property type="entry name" value="Peptidase_M28"/>
    <property type="match status" value="1"/>
</dbReference>
<evidence type="ECO:0000259" key="4">
    <source>
        <dbReference type="Pfam" id="PF04253"/>
    </source>
</evidence>